<gene>
    <name evidence="2" type="ORF">PSYJA_11620</name>
</gene>
<accession>F3FH98</accession>
<evidence type="ECO:0000256" key="1">
    <source>
        <dbReference type="SAM" id="SignalP"/>
    </source>
</evidence>
<dbReference type="HOGENOM" id="CLU_2846574_0_0_6"/>
<comment type="caution">
    <text evidence="2">The sequence shown here is derived from an EMBL/GenBank/DDBJ whole genome shotgun (WGS) entry which is preliminary data.</text>
</comment>
<feature type="signal peptide" evidence="1">
    <location>
        <begin position="1"/>
        <end position="26"/>
    </location>
</feature>
<sequence>MEEVVLKNIRLCLFALCASASSYASAEDVLFKTYAHDSPITAILQLKATTIARTILALKAYVWMT</sequence>
<proteinExistence type="predicted"/>
<dbReference type="AlphaFoldDB" id="F3FH98"/>
<evidence type="ECO:0000313" key="2">
    <source>
        <dbReference type="EMBL" id="EGH29584.1"/>
    </source>
</evidence>
<evidence type="ECO:0000313" key="3">
    <source>
        <dbReference type="Proteomes" id="UP000004471"/>
    </source>
</evidence>
<feature type="chain" id="PRO_5003298204" evidence="1">
    <location>
        <begin position="27"/>
        <end position="65"/>
    </location>
</feature>
<keyword evidence="1" id="KW-0732">Signal</keyword>
<protein>
    <submittedName>
        <fullName evidence="2">Uncharacterized protein</fullName>
    </submittedName>
</protein>
<dbReference type="EMBL" id="AEAH01000541">
    <property type="protein sequence ID" value="EGH29584.1"/>
    <property type="molecule type" value="Genomic_DNA"/>
</dbReference>
<name>F3FH98_PSESX</name>
<dbReference type="Proteomes" id="UP000004471">
    <property type="component" value="Unassembled WGS sequence"/>
</dbReference>
<reference evidence="2 3" key="1">
    <citation type="journal article" date="2011" name="PLoS Pathog.">
        <title>Dynamic evolution of pathogenicity revealed by sequencing and comparative genomics of 19 Pseudomonas syringae isolates.</title>
        <authorList>
            <person name="Baltrus D.A."/>
            <person name="Nishimura M.T."/>
            <person name="Romanchuk A."/>
            <person name="Chang J.H."/>
            <person name="Mukhtar M.S."/>
            <person name="Cherkis K."/>
            <person name="Roach J."/>
            <person name="Grant S.R."/>
            <person name="Jones C.D."/>
            <person name="Dangl J.L."/>
        </authorList>
    </citation>
    <scope>NUCLEOTIDE SEQUENCE [LARGE SCALE GENOMIC DNA]</scope>
    <source>
        <strain evidence="3">M301072PT</strain>
    </source>
</reference>
<organism evidence="2 3">
    <name type="scientific">Pseudomonas syringae pv. japonica str. M301072</name>
    <dbReference type="NCBI Taxonomy" id="629262"/>
    <lineage>
        <taxon>Bacteria</taxon>
        <taxon>Pseudomonadati</taxon>
        <taxon>Pseudomonadota</taxon>
        <taxon>Gammaproteobacteria</taxon>
        <taxon>Pseudomonadales</taxon>
        <taxon>Pseudomonadaceae</taxon>
        <taxon>Pseudomonas</taxon>
        <taxon>Pseudomonas syringae</taxon>
    </lineage>
</organism>